<feature type="compositionally biased region" description="Polar residues" evidence="1">
    <location>
        <begin position="85"/>
        <end position="96"/>
    </location>
</feature>
<dbReference type="Ensembl" id="ENSHHUT00000034431.1">
    <property type="protein sequence ID" value="ENSHHUP00000033085.1"/>
    <property type="gene ID" value="ENSHHUG00000020926.1"/>
</dbReference>
<name>A0A4W5M6Z0_9TELE</name>
<sequence length="120" mass="13349">MTQPRLSARMTLPSASRPVLMWTDSLRRRPVFPVRAARSDPDRSTRWSLEERTEALPASRTLSNSSAEVAQSTNRSAATRPMIPLSSSGRYANKGTSTERESNFLVENTKAELSDDNIIP</sequence>
<reference evidence="2" key="3">
    <citation type="submission" date="2025-09" db="UniProtKB">
        <authorList>
            <consortium name="Ensembl"/>
        </authorList>
    </citation>
    <scope>IDENTIFICATION</scope>
</reference>
<evidence type="ECO:0000313" key="3">
    <source>
        <dbReference type="Proteomes" id="UP000314982"/>
    </source>
</evidence>
<accession>A0A4W5M6Z0</accession>
<proteinExistence type="predicted"/>
<feature type="region of interest" description="Disordered" evidence="1">
    <location>
        <begin position="35"/>
        <end position="120"/>
    </location>
</feature>
<feature type="compositionally biased region" description="Basic and acidic residues" evidence="1">
    <location>
        <begin position="37"/>
        <end position="54"/>
    </location>
</feature>
<reference evidence="3" key="1">
    <citation type="submission" date="2018-06" db="EMBL/GenBank/DDBJ databases">
        <title>Genome assembly of Danube salmon.</title>
        <authorList>
            <person name="Macqueen D.J."/>
            <person name="Gundappa M.K."/>
        </authorList>
    </citation>
    <scope>NUCLEOTIDE SEQUENCE [LARGE SCALE GENOMIC DNA]</scope>
</reference>
<reference evidence="2" key="2">
    <citation type="submission" date="2025-08" db="UniProtKB">
        <authorList>
            <consortium name="Ensembl"/>
        </authorList>
    </citation>
    <scope>IDENTIFICATION</scope>
</reference>
<feature type="compositionally biased region" description="Polar residues" evidence="1">
    <location>
        <begin position="60"/>
        <end position="77"/>
    </location>
</feature>
<dbReference type="GeneTree" id="ENSGT01150000287467"/>
<dbReference type="Proteomes" id="UP000314982">
    <property type="component" value="Unassembled WGS sequence"/>
</dbReference>
<organism evidence="2 3">
    <name type="scientific">Hucho hucho</name>
    <name type="common">huchen</name>
    <dbReference type="NCBI Taxonomy" id="62062"/>
    <lineage>
        <taxon>Eukaryota</taxon>
        <taxon>Metazoa</taxon>
        <taxon>Chordata</taxon>
        <taxon>Craniata</taxon>
        <taxon>Vertebrata</taxon>
        <taxon>Euteleostomi</taxon>
        <taxon>Actinopterygii</taxon>
        <taxon>Neopterygii</taxon>
        <taxon>Teleostei</taxon>
        <taxon>Protacanthopterygii</taxon>
        <taxon>Salmoniformes</taxon>
        <taxon>Salmonidae</taxon>
        <taxon>Salmoninae</taxon>
        <taxon>Hucho</taxon>
    </lineage>
</organism>
<evidence type="ECO:0000313" key="2">
    <source>
        <dbReference type="Ensembl" id="ENSHHUP00000033085.1"/>
    </source>
</evidence>
<evidence type="ECO:0000256" key="1">
    <source>
        <dbReference type="SAM" id="MobiDB-lite"/>
    </source>
</evidence>
<dbReference type="AlphaFoldDB" id="A0A4W5M6Z0"/>
<keyword evidence="3" id="KW-1185">Reference proteome</keyword>
<protein>
    <submittedName>
        <fullName evidence="2">Uncharacterized protein</fullName>
    </submittedName>
</protein>